<dbReference type="AlphaFoldDB" id="A0A061IXM8"/>
<protein>
    <recommendedName>
        <fullName evidence="3">Variant surface glycoprotein</fullName>
    </recommendedName>
</protein>
<organism evidence="1 2">
    <name type="scientific">Trypanosoma rangeli SC58</name>
    <dbReference type="NCBI Taxonomy" id="429131"/>
    <lineage>
        <taxon>Eukaryota</taxon>
        <taxon>Discoba</taxon>
        <taxon>Euglenozoa</taxon>
        <taxon>Kinetoplastea</taxon>
        <taxon>Metakinetoplastina</taxon>
        <taxon>Trypanosomatida</taxon>
        <taxon>Trypanosomatidae</taxon>
        <taxon>Trypanosoma</taxon>
        <taxon>Herpetosoma</taxon>
    </lineage>
</organism>
<dbReference type="EMBL" id="AUPL01005479">
    <property type="protein sequence ID" value="ESL06840.1"/>
    <property type="molecule type" value="Genomic_DNA"/>
</dbReference>
<gene>
    <name evidence="1" type="ORF">TRSC58_05479</name>
</gene>
<sequence length="192" mass="22380">MIFGSEPPLYLKPVGRRGLRRHEADALQHYPGYAHPVVQFPGSDGYIGEYHRLHPLLTSAEELRHDRVVEAERRQRVIETRRRRCCEQEASLRQRREEEFQREQRHKEQIAGLSIRNEPGDGRDTITQRCMTVDALRQHEYTSAAERHKYFARQRRLFEKNNLHGYNIITGGELPSIVVPPMPARPPAAEIA</sequence>
<evidence type="ECO:0008006" key="3">
    <source>
        <dbReference type="Google" id="ProtNLM"/>
    </source>
</evidence>
<comment type="caution">
    <text evidence="1">The sequence shown here is derived from an EMBL/GenBank/DDBJ whole genome shotgun (WGS) entry which is preliminary data.</text>
</comment>
<keyword evidence="2" id="KW-1185">Reference proteome</keyword>
<dbReference type="OrthoDB" id="245839at2759"/>
<name>A0A061IXM8_TRYRA</name>
<evidence type="ECO:0000313" key="1">
    <source>
        <dbReference type="EMBL" id="ESL06840.1"/>
    </source>
</evidence>
<reference evidence="1 2" key="1">
    <citation type="submission" date="2013-07" db="EMBL/GenBank/DDBJ databases">
        <authorList>
            <person name="Stoco P.H."/>
            <person name="Wagner G."/>
            <person name="Gerber A."/>
            <person name="Zaha A."/>
            <person name="Thompson C."/>
            <person name="Bartholomeu D.C."/>
            <person name="Luckemeyer D.D."/>
            <person name="Bahia D."/>
            <person name="Loreto E."/>
            <person name="Prestes E.B."/>
            <person name="Lima F.M."/>
            <person name="Rodrigues-Luiz G."/>
            <person name="Vallejo G.A."/>
            <person name="Filho J.F."/>
            <person name="Monteiro K.M."/>
            <person name="Tyler K.M."/>
            <person name="de Almeida L.G."/>
            <person name="Ortiz M.F."/>
            <person name="Siervo M.A."/>
            <person name="de Moraes M.H."/>
            <person name="Cunha O.L."/>
            <person name="Mendonca-Neto R."/>
            <person name="Silva R."/>
            <person name="Teixeira S.M."/>
            <person name="Murta S.M."/>
            <person name="Sincero T.C."/>
            <person name="Mendes T.A."/>
            <person name="Urmenyi T.P."/>
            <person name="Silva V.G."/>
            <person name="da Rocha W.D."/>
            <person name="Andersson B."/>
            <person name="Romanha A.J."/>
            <person name="Steindel M."/>
            <person name="de Vasconcelos A.T."/>
            <person name="Grisard E.C."/>
        </authorList>
    </citation>
    <scope>NUCLEOTIDE SEQUENCE [LARGE SCALE GENOMIC DNA]</scope>
    <source>
        <strain evidence="1 2">SC58</strain>
    </source>
</reference>
<dbReference type="Proteomes" id="UP000031737">
    <property type="component" value="Unassembled WGS sequence"/>
</dbReference>
<evidence type="ECO:0000313" key="2">
    <source>
        <dbReference type="Proteomes" id="UP000031737"/>
    </source>
</evidence>
<proteinExistence type="predicted"/>
<dbReference type="VEuPathDB" id="TriTrypDB:TRSC58_05479"/>
<accession>A0A061IXM8</accession>